<accession>A0A4C1Z0J7</accession>
<evidence type="ECO:0000313" key="2">
    <source>
        <dbReference type="EMBL" id="GBP80693.1"/>
    </source>
</evidence>
<comment type="caution">
    <text evidence="2">The sequence shown here is derived from an EMBL/GenBank/DDBJ whole genome shotgun (WGS) entry which is preliminary data.</text>
</comment>
<reference evidence="2 3" key="1">
    <citation type="journal article" date="2019" name="Commun. Biol.">
        <title>The bagworm genome reveals a unique fibroin gene that provides high tensile strength.</title>
        <authorList>
            <person name="Kono N."/>
            <person name="Nakamura H."/>
            <person name="Ohtoshi R."/>
            <person name="Tomita M."/>
            <person name="Numata K."/>
            <person name="Arakawa K."/>
        </authorList>
    </citation>
    <scope>NUCLEOTIDE SEQUENCE [LARGE SCALE GENOMIC DNA]</scope>
</reference>
<name>A0A4C1Z0J7_EUMVA</name>
<sequence length="334" mass="37216">MEGPAIDALETLIWAKLVACQRRAKFLTLRSDASLIKIVKSTHEPTVLFHAATNSSAPVQCSHKLPAELPPVRPISLIWLHFARDSENLVPVQAYGVTLNCATLVDVNVMLKNDILDIVDMALFPGLTLDAKLPWNFQIKGSAKRLSFVAYVVKRIRLLTDENTARLRSAHSHNDGPFGFNKLTVATGARVRYRRARERWSARQIFGISCGQTAKCWQHPELIRWCWWCGTTQCCFDYTGSPMVRNALRLMRSRGKSCIRVFQCRDDSGKVEAVPFKATDRSSSDLQRHRTRAAPPAPLGALRLRKLEPKSSVPVLATARLASSSSDARVALAS</sequence>
<dbReference type="EMBL" id="BGZK01001475">
    <property type="protein sequence ID" value="GBP80693.1"/>
    <property type="molecule type" value="Genomic_DNA"/>
</dbReference>
<evidence type="ECO:0000313" key="3">
    <source>
        <dbReference type="Proteomes" id="UP000299102"/>
    </source>
</evidence>
<proteinExistence type="predicted"/>
<evidence type="ECO:0000256" key="1">
    <source>
        <dbReference type="SAM" id="MobiDB-lite"/>
    </source>
</evidence>
<keyword evidence="3" id="KW-1185">Reference proteome</keyword>
<organism evidence="2 3">
    <name type="scientific">Eumeta variegata</name>
    <name type="common">Bagworm moth</name>
    <name type="synonym">Eumeta japonica</name>
    <dbReference type="NCBI Taxonomy" id="151549"/>
    <lineage>
        <taxon>Eukaryota</taxon>
        <taxon>Metazoa</taxon>
        <taxon>Ecdysozoa</taxon>
        <taxon>Arthropoda</taxon>
        <taxon>Hexapoda</taxon>
        <taxon>Insecta</taxon>
        <taxon>Pterygota</taxon>
        <taxon>Neoptera</taxon>
        <taxon>Endopterygota</taxon>
        <taxon>Lepidoptera</taxon>
        <taxon>Glossata</taxon>
        <taxon>Ditrysia</taxon>
        <taxon>Tineoidea</taxon>
        <taxon>Psychidae</taxon>
        <taxon>Oiketicinae</taxon>
        <taxon>Eumeta</taxon>
    </lineage>
</organism>
<gene>
    <name evidence="2" type="ORF">EVAR_52900_1</name>
</gene>
<dbReference type="AlphaFoldDB" id="A0A4C1Z0J7"/>
<feature type="compositionally biased region" description="Basic and acidic residues" evidence="1">
    <location>
        <begin position="279"/>
        <end position="288"/>
    </location>
</feature>
<feature type="region of interest" description="Disordered" evidence="1">
    <location>
        <begin position="279"/>
        <end position="299"/>
    </location>
</feature>
<dbReference type="Proteomes" id="UP000299102">
    <property type="component" value="Unassembled WGS sequence"/>
</dbReference>
<dbReference type="OrthoDB" id="10056483at2759"/>
<protein>
    <submittedName>
        <fullName evidence="2">Uncharacterized protein</fullName>
    </submittedName>
</protein>